<keyword evidence="1" id="KW-0812">Transmembrane</keyword>
<dbReference type="EMBL" id="JACHND010000001">
    <property type="protein sequence ID" value="MBB4700130.1"/>
    <property type="molecule type" value="Genomic_DNA"/>
</dbReference>
<evidence type="ECO:0000313" key="2">
    <source>
        <dbReference type="EMBL" id="MBB4700130.1"/>
    </source>
</evidence>
<dbReference type="Proteomes" id="UP000542210">
    <property type="component" value="Unassembled WGS sequence"/>
</dbReference>
<keyword evidence="1" id="KW-1133">Transmembrane helix</keyword>
<keyword evidence="3" id="KW-1185">Reference proteome</keyword>
<reference evidence="2 3" key="1">
    <citation type="submission" date="2020-08" db="EMBL/GenBank/DDBJ databases">
        <title>Sequencing the genomes of 1000 actinobacteria strains.</title>
        <authorList>
            <person name="Klenk H.-P."/>
        </authorList>
    </citation>
    <scope>NUCLEOTIDE SEQUENCE [LARGE SCALE GENOMIC DNA]</scope>
    <source>
        <strain evidence="2 3">DSM 45784</strain>
    </source>
</reference>
<name>A0A7W7D6A9_9ACTN</name>
<organism evidence="2 3">
    <name type="scientific">Sphaerisporangium siamense</name>
    <dbReference type="NCBI Taxonomy" id="795645"/>
    <lineage>
        <taxon>Bacteria</taxon>
        <taxon>Bacillati</taxon>
        <taxon>Actinomycetota</taxon>
        <taxon>Actinomycetes</taxon>
        <taxon>Streptosporangiales</taxon>
        <taxon>Streptosporangiaceae</taxon>
        <taxon>Sphaerisporangium</taxon>
    </lineage>
</organism>
<comment type="caution">
    <text evidence="2">The sequence shown here is derived from an EMBL/GenBank/DDBJ whole genome shotgun (WGS) entry which is preliminary data.</text>
</comment>
<evidence type="ECO:0000313" key="3">
    <source>
        <dbReference type="Proteomes" id="UP000542210"/>
    </source>
</evidence>
<evidence type="ECO:0000256" key="1">
    <source>
        <dbReference type="SAM" id="Phobius"/>
    </source>
</evidence>
<protein>
    <submittedName>
        <fullName evidence="2">Uncharacterized protein</fullName>
    </submittedName>
</protein>
<feature type="transmembrane region" description="Helical" evidence="1">
    <location>
        <begin position="7"/>
        <end position="30"/>
    </location>
</feature>
<feature type="transmembrane region" description="Helical" evidence="1">
    <location>
        <begin position="36"/>
        <end position="53"/>
    </location>
</feature>
<gene>
    <name evidence="2" type="ORF">BJ982_001674</name>
</gene>
<accession>A0A7W7D6A9</accession>
<proteinExistence type="predicted"/>
<sequence length="81" mass="9320">MRAIIAGAILAWIITIGYIPLTIILCLHEWASLQRAALAIASVLTVIAFHRGGGEYKMGYSRGWLDRDSGIRRHRWFRRRR</sequence>
<dbReference type="RefSeq" id="WP_184878061.1">
    <property type="nucleotide sequence ID" value="NZ_BOOV01000009.1"/>
</dbReference>
<dbReference type="AlphaFoldDB" id="A0A7W7D6A9"/>
<keyword evidence="1" id="KW-0472">Membrane</keyword>